<dbReference type="PROSITE" id="PS51755">
    <property type="entry name" value="OMPR_PHOB"/>
    <property type="match status" value="1"/>
</dbReference>
<evidence type="ECO:0000256" key="4">
    <source>
        <dbReference type="ARBA" id="ARBA00023125"/>
    </source>
</evidence>
<dbReference type="EMBL" id="CP002002">
    <property type="protein sequence ID" value="AEO06060.1"/>
    <property type="molecule type" value="Genomic_DNA"/>
</dbReference>
<dbReference type="PROSITE" id="PS50110">
    <property type="entry name" value="RESPONSE_REGULATORY"/>
    <property type="match status" value="1"/>
</dbReference>
<evidence type="ECO:0000256" key="6">
    <source>
        <dbReference type="PROSITE-ProRule" id="PRU00169"/>
    </source>
</evidence>
<dbReference type="InterPro" id="IPR011006">
    <property type="entry name" value="CheY-like_superfamily"/>
</dbReference>
<dbReference type="InterPro" id="IPR001789">
    <property type="entry name" value="Sig_transdc_resp-reg_receiver"/>
</dbReference>
<dbReference type="Pfam" id="PF00486">
    <property type="entry name" value="Trans_reg_C"/>
    <property type="match status" value="1"/>
</dbReference>
<dbReference type="GO" id="GO:0000156">
    <property type="term" value="F:phosphorelay response regulator activity"/>
    <property type="evidence" value="ECO:0007669"/>
    <property type="project" value="TreeGrafter"/>
</dbReference>
<dbReference type="GO" id="GO:0000976">
    <property type="term" value="F:transcription cis-regulatory region binding"/>
    <property type="evidence" value="ECO:0007669"/>
    <property type="project" value="TreeGrafter"/>
</dbReference>
<dbReference type="Proteomes" id="UP000001288">
    <property type="component" value="Chromosome"/>
</dbReference>
<evidence type="ECO:0000313" key="11">
    <source>
        <dbReference type="Proteomes" id="UP000001288"/>
    </source>
</evidence>
<gene>
    <name evidence="10" type="ordered locus">LMRG_00522</name>
</gene>
<name>A0A0H3GFQ8_LISM4</name>
<keyword evidence="5" id="KW-0804">Transcription</keyword>
<keyword evidence="4 7" id="KW-0238">DNA-binding</keyword>
<proteinExistence type="predicted"/>
<feature type="domain" description="Response regulatory" evidence="8">
    <location>
        <begin position="3"/>
        <end position="116"/>
    </location>
</feature>
<dbReference type="CDD" id="cd17574">
    <property type="entry name" value="REC_OmpR"/>
    <property type="match status" value="1"/>
</dbReference>
<keyword evidence="2" id="KW-0902">Two-component regulatory system</keyword>
<dbReference type="HOGENOM" id="CLU_000445_30_3_9"/>
<feature type="DNA-binding region" description="OmpR/PhoB-type" evidence="7">
    <location>
        <begin position="126"/>
        <end position="220"/>
    </location>
</feature>
<dbReference type="KEGG" id="lmt:LMRG_00522"/>
<dbReference type="GO" id="GO:0006355">
    <property type="term" value="P:regulation of DNA-templated transcription"/>
    <property type="evidence" value="ECO:0007669"/>
    <property type="project" value="InterPro"/>
</dbReference>
<dbReference type="GO" id="GO:0005829">
    <property type="term" value="C:cytosol"/>
    <property type="evidence" value="ECO:0007669"/>
    <property type="project" value="TreeGrafter"/>
</dbReference>
<dbReference type="Gene3D" id="1.10.10.10">
    <property type="entry name" value="Winged helix-like DNA-binding domain superfamily/Winged helix DNA-binding domain"/>
    <property type="match status" value="1"/>
</dbReference>
<dbReference type="GO" id="GO:0032993">
    <property type="term" value="C:protein-DNA complex"/>
    <property type="evidence" value="ECO:0007669"/>
    <property type="project" value="TreeGrafter"/>
</dbReference>
<evidence type="ECO:0000256" key="1">
    <source>
        <dbReference type="ARBA" id="ARBA00022553"/>
    </source>
</evidence>
<dbReference type="FunFam" id="1.10.10.10:FF:001032">
    <property type="entry name" value="DNA-binding response regulator"/>
    <property type="match status" value="1"/>
</dbReference>
<sequence>MEKILIAEDDSAILGVITAFLTEAGYQVMTAKNGIEAYHLFQKETFDLIIMDIMMPSMDGYTLTELIRSTSTTPILMMTALSEEDDELKGFDLGADDYIQKPFSYLVLLKRVQVLLRRVNQSETKKQILRCGNISVDTETFEVISAGETIELTKKEFDILVLLIKNQKKVITREMILSQAWDFAAIVDTSIINTHMKNLRKKLHTEKIQTIRGAGYKMDE</sequence>
<dbReference type="SMART" id="SM00862">
    <property type="entry name" value="Trans_reg_C"/>
    <property type="match status" value="1"/>
</dbReference>
<dbReference type="Pfam" id="PF00072">
    <property type="entry name" value="Response_reg"/>
    <property type="match status" value="1"/>
</dbReference>
<dbReference type="PANTHER" id="PTHR48111:SF32">
    <property type="entry name" value="STAGE 0 SPORULATION PROTEIN A HOMOLOG"/>
    <property type="match status" value="1"/>
</dbReference>
<evidence type="ECO:0000256" key="2">
    <source>
        <dbReference type="ARBA" id="ARBA00023012"/>
    </source>
</evidence>
<dbReference type="PANTHER" id="PTHR48111">
    <property type="entry name" value="REGULATOR OF RPOS"/>
    <property type="match status" value="1"/>
</dbReference>
<evidence type="ECO:0000256" key="3">
    <source>
        <dbReference type="ARBA" id="ARBA00023015"/>
    </source>
</evidence>
<dbReference type="Gene3D" id="3.40.50.2300">
    <property type="match status" value="1"/>
</dbReference>
<keyword evidence="1 6" id="KW-0597">Phosphoprotein</keyword>
<dbReference type="FunFam" id="3.40.50.2300:FF:000001">
    <property type="entry name" value="DNA-binding response regulator PhoB"/>
    <property type="match status" value="1"/>
</dbReference>
<evidence type="ECO:0000259" key="8">
    <source>
        <dbReference type="PROSITE" id="PS50110"/>
    </source>
</evidence>
<dbReference type="RefSeq" id="WP_003722687.1">
    <property type="nucleotide sequence ID" value="NC_017544.1"/>
</dbReference>
<accession>A0A0H3GFQ8</accession>
<dbReference type="Gene3D" id="6.10.250.690">
    <property type="match status" value="1"/>
</dbReference>
<feature type="domain" description="OmpR/PhoB-type" evidence="9">
    <location>
        <begin position="126"/>
        <end position="220"/>
    </location>
</feature>
<feature type="modified residue" description="4-aspartylphosphate" evidence="6">
    <location>
        <position position="52"/>
    </location>
</feature>
<dbReference type="CDD" id="cd00383">
    <property type="entry name" value="trans_reg_C"/>
    <property type="match status" value="1"/>
</dbReference>
<evidence type="ECO:0000313" key="10">
    <source>
        <dbReference type="EMBL" id="AEO06060.1"/>
    </source>
</evidence>
<dbReference type="InterPro" id="IPR039420">
    <property type="entry name" value="WalR-like"/>
</dbReference>
<protein>
    <recommendedName>
        <fullName evidence="12">DNA-binding response regulator</fullName>
    </recommendedName>
</protein>
<evidence type="ECO:0000256" key="5">
    <source>
        <dbReference type="ARBA" id="ARBA00023163"/>
    </source>
</evidence>
<organism evidence="10 11">
    <name type="scientific">Listeria monocytogenes serotype 1/2a (strain 10403S)</name>
    <dbReference type="NCBI Taxonomy" id="393133"/>
    <lineage>
        <taxon>Bacteria</taxon>
        <taxon>Bacillati</taxon>
        <taxon>Bacillota</taxon>
        <taxon>Bacilli</taxon>
        <taxon>Bacillales</taxon>
        <taxon>Listeriaceae</taxon>
        <taxon>Listeria</taxon>
    </lineage>
</organism>
<dbReference type="AlphaFoldDB" id="A0A0H3GFQ8"/>
<dbReference type="InterPro" id="IPR036388">
    <property type="entry name" value="WH-like_DNA-bd_sf"/>
</dbReference>
<evidence type="ECO:0000259" key="9">
    <source>
        <dbReference type="PROSITE" id="PS51755"/>
    </source>
</evidence>
<keyword evidence="3" id="KW-0805">Transcription regulation</keyword>
<dbReference type="InterPro" id="IPR001867">
    <property type="entry name" value="OmpR/PhoB-type_DNA-bd"/>
</dbReference>
<evidence type="ECO:0008006" key="12">
    <source>
        <dbReference type="Google" id="ProtNLM"/>
    </source>
</evidence>
<dbReference type="SUPFAM" id="SSF52172">
    <property type="entry name" value="CheY-like"/>
    <property type="match status" value="1"/>
</dbReference>
<dbReference type="SMART" id="SM00448">
    <property type="entry name" value="REC"/>
    <property type="match status" value="1"/>
</dbReference>
<reference evidence="11" key="1">
    <citation type="submission" date="2010-04" db="EMBL/GenBank/DDBJ databases">
        <title>The genome sequence of Listeria monocytogenes strain 10403S.</title>
        <authorList>
            <consortium name="The Broad Institute Genome Sequencing Platform"/>
            <consortium name="The Broad Institute Genome Sequencing Center for Infectious Disease."/>
            <person name="Borowsky M."/>
            <person name="Borodovsky M."/>
            <person name="Young S.K."/>
            <person name="Zeng Q."/>
            <person name="Koehrsen M."/>
            <person name="Fitzgerald M."/>
            <person name="Wiedmann M."/>
            <person name="Swaminathan B."/>
            <person name="Lauer P."/>
            <person name="Portnoy D."/>
            <person name="Cossart P."/>
            <person name="Buchrieser C."/>
            <person name="Higgins D."/>
            <person name="Abouelleil A."/>
            <person name="Alvarado L."/>
            <person name="Arachchi H.M."/>
            <person name="Berlin A."/>
            <person name="Borenstein D."/>
            <person name="Brown A."/>
            <person name="Chapman S.B."/>
            <person name="Chen Z."/>
            <person name="Dunbar C.D."/>
            <person name="Engels R."/>
            <person name="Freedman E."/>
            <person name="Gearin G."/>
            <person name="Gellesch M."/>
            <person name="Goldberg J."/>
            <person name="Griggs A."/>
            <person name="Gujja S."/>
            <person name="Heilman E."/>
            <person name="Heiman D."/>
            <person name="Howarth C."/>
            <person name="Jen D."/>
            <person name="Larson L."/>
            <person name="Lui A."/>
            <person name="MacDonald J."/>
            <person name="Mehta T."/>
            <person name="Montmayeur A."/>
            <person name="Neiman D."/>
            <person name="Park D."/>
            <person name="Pearson M."/>
            <person name="Priest M."/>
            <person name="Richards J."/>
            <person name="Roberts A."/>
            <person name="Saif S."/>
            <person name="Shea T."/>
            <person name="Shenoy N."/>
            <person name="Sisk P."/>
            <person name="Stolte C."/>
            <person name="Sykes S."/>
            <person name="Walk T."/>
            <person name="White J."/>
            <person name="Yandava C."/>
            <person name="Haas B."/>
            <person name="Nusbaum C."/>
            <person name="Birren B."/>
        </authorList>
    </citation>
    <scope>NUCLEOTIDE SEQUENCE [LARGE SCALE GENOMIC DNA]</scope>
    <source>
        <strain evidence="11">10403S</strain>
    </source>
</reference>
<evidence type="ECO:0000256" key="7">
    <source>
        <dbReference type="PROSITE-ProRule" id="PRU01091"/>
    </source>
</evidence>